<organism evidence="1 2">
    <name type="scientific">Cytobacillus purgationiresistens</name>
    <dbReference type="NCBI Taxonomy" id="863449"/>
    <lineage>
        <taxon>Bacteria</taxon>
        <taxon>Bacillati</taxon>
        <taxon>Bacillota</taxon>
        <taxon>Bacilli</taxon>
        <taxon>Bacillales</taxon>
        <taxon>Bacillaceae</taxon>
        <taxon>Cytobacillus</taxon>
    </lineage>
</organism>
<dbReference type="Gene3D" id="3.90.1680.10">
    <property type="entry name" value="SOS response associated peptidase-like"/>
    <property type="match status" value="1"/>
</dbReference>
<comment type="caution">
    <text evidence="1">The sequence shown here is derived from an EMBL/GenBank/DDBJ whole genome shotgun (WGS) entry which is preliminary data.</text>
</comment>
<dbReference type="Proteomes" id="UP001238088">
    <property type="component" value="Unassembled WGS sequence"/>
</dbReference>
<dbReference type="SUPFAM" id="SSF143081">
    <property type="entry name" value="BB1717-like"/>
    <property type="match status" value="1"/>
</dbReference>
<dbReference type="InterPro" id="IPR036590">
    <property type="entry name" value="SRAP-like"/>
</dbReference>
<dbReference type="EMBL" id="JAUSUB010000001">
    <property type="protein sequence ID" value="MDQ0268579.1"/>
    <property type="molecule type" value="Genomic_DNA"/>
</dbReference>
<reference evidence="1 2" key="1">
    <citation type="submission" date="2023-07" db="EMBL/GenBank/DDBJ databases">
        <title>Genomic Encyclopedia of Type Strains, Phase IV (KMG-IV): sequencing the most valuable type-strain genomes for metagenomic binning, comparative biology and taxonomic classification.</title>
        <authorList>
            <person name="Goeker M."/>
        </authorList>
    </citation>
    <scope>NUCLEOTIDE SEQUENCE [LARGE SCALE GENOMIC DNA]</scope>
    <source>
        <strain evidence="1 2">DSM 23494</strain>
    </source>
</reference>
<evidence type="ECO:0000313" key="2">
    <source>
        <dbReference type="Proteomes" id="UP001238088"/>
    </source>
</evidence>
<sequence length="40" mass="4557">MRIKLKNDSPFGMAGLWESWHSPEGKTIYSCSVITTELNE</sequence>
<evidence type="ECO:0000313" key="1">
    <source>
        <dbReference type="EMBL" id="MDQ0268579.1"/>
    </source>
</evidence>
<protein>
    <submittedName>
        <fullName evidence="1">SOS response-associated peptidase YedK</fullName>
    </submittedName>
</protein>
<dbReference type="InterPro" id="IPR003738">
    <property type="entry name" value="SRAP"/>
</dbReference>
<dbReference type="Pfam" id="PF02586">
    <property type="entry name" value="SRAP"/>
    <property type="match status" value="1"/>
</dbReference>
<keyword evidence="2" id="KW-1185">Reference proteome</keyword>
<proteinExistence type="predicted"/>
<name>A0ABU0ACH3_9BACI</name>
<accession>A0ABU0ACH3</accession>
<gene>
    <name evidence="1" type="ORF">J2S17_000448</name>
</gene>